<feature type="region of interest" description="Disordered" evidence="1">
    <location>
        <begin position="1"/>
        <end position="22"/>
    </location>
</feature>
<proteinExistence type="predicted"/>
<dbReference type="Gene3D" id="3.90.226.10">
    <property type="entry name" value="2-enoyl-CoA Hydratase, Chain A, domain 1"/>
    <property type="match status" value="2"/>
</dbReference>
<keyword evidence="4" id="KW-0436">Ligase</keyword>
<name>E8QYX5_ISOPI</name>
<protein>
    <submittedName>
        <fullName evidence="4">Methylcrotonoyl-CoA carboxylase</fullName>
        <ecNumber evidence="4">6.4.1.4</ecNumber>
    </submittedName>
</protein>
<feature type="domain" description="CoA carboxyltransferase C-terminal" evidence="3">
    <location>
        <begin position="284"/>
        <end position="537"/>
    </location>
</feature>
<dbReference type="SUPFAM" id="SSF52096">
    <property type="entry name" value="ClpP/crotonase"/>
    <property type="match status" value="2"/>
</dbReference>
<gene>
    <name evidence="4" type="ordered locus">Isop_1527</name>
</gene>
<dbReference type="PANTHER" id="PTHR22855:SF13">
    <property type="entry name" value="METHYLCROTONOYL-COA CARBOXYLASE BETA CHAIN, MITOCHONDRIAL"/>
    <property type="match status" value="1"/>
</dbReference>
<dbReference type="InterPro" id="IPR029045">
    <property type="entry name" value="ClpP/crotonase-like_dom_sf"/>
</dbReference>
<dbReference type="FunFam" id="3.90.226.10:FF:000030">
    <property type="entry name" value="Acetyl-CoA carboxylase carboxyltransferase subunit"/>
    <property type="match status" value="1"/>
</dbReference>
<dbReference type="HOGENOM" id="CLU_018822_0_1_0"/>
<evidence type="ECO:0000256" key="1">
    <source>
        <dbReference type="SAM" id="MobiDB-lite"/>
    </source>
</evidence>
<reference key="1">
    <citation type="submission" date="2010-11" db="EMBL/GenBank/DDBJ databases">
        <title>The complete sequence of chromosome of Isophaera pallida ATCC 43644.</title>
        <authorList>
            <consortium name="US DOE Joint Genome Institute (JGI-PGF)"/>
            <person name="Lucas S."/>
            <person name="Copeland A."/>
            <person name="Lapidus A."/>
            <person name="Bruce D."/>
            <person name="Goodwin L."/>
            <person name="Pitluck S."/>
            <person name="Kyrpides N."/>
            <person name="Mavromatis K."/>
            <person name="Pagani I."/>
            <person name="Ivanova N."/>
            <person name="Saunders E."/>
            <person name="Brettin T."/>
            <person name="Detter J.C."/>
            <person name="Han C."/>
            <person name="Tapia R."/>
            <person name="Land M."/>
            <person name="Hauser L."/>
            <person name="Markowitz V."/>
            <person name="Cheng J.-F."/>
            <person name="Hugenholtz P."/>
            <person name="Woyke T."/>
            <person name="Wu D."/>
            <person name="Eisen J.A."/>
        </authorList>
    </citation>
    <scope>NUCLEOTIDE SEQUENCE</scope>
    <source>
        <strain>ATCC 43644</strain>
    </source>
</reference>
<evidence type="ECO:0000259" key="3">
    <source>
        <dbReference type="PROSITE" id="PS50989"/>
    </source>
</evidence>
<reference evidence="4 5" key="2">
    <citation type="journal article" date="2011" name="Stand. Genomic Sci.">
        <title>Complete genome sequence of Isosphaera pallida type strain (IS1B).</title>
        <authorList>
            <consortium name="US DOE Joint Genome Institute (JGI-PGF)"/>
            <person name="Goker M."/>
            <person name="Cleland D."/>
            <person name="Saunders E."/>
            <person name="Lapidus A."/>
            <person name="Nolan M."/>
            <person name="Lucas S."/>
            <person name="Hammon N."/>
            <person name="Deshpande S."/>
            <person name="Cheng J.F."/>
            <person name="Tapia R."/>
            <person name="Han C."/>
            <person name="Goodwin L."/>
            <person name="Pitluck S."/>
            <person name="Liolios K."/>
            <person name="Pagani I."/>
            <person name="Ivanova N."/>
            <person name="Mavromatis K."/>
            <person name="Pati A."/>
            <person name="Chen A."/>
            <person name="Palaniappan K."/>
            <person name="Land M."/>
            <person name="Hauser L."/>
            <person name="Chang Y.J."/>
            <person name="Jeffries C.D."/>
            <person name="Detter J.C."/>
            <person name="Beck B."/>
            <person name="Woyke T."/>
            <person name="Bristow J."/>
            <person name="Eisen J.A."/>
            <person name="Markowitz V."/>
            <person name="Hugenholtz P."/>
            <person name="Kyrpides N.C."/>
            <person name="Klenk H.P."/>
        </authorList>
    </citation>
    <scope>NUCLEOTIDE SEQUENCE [LARGE SCALE GENOMIC DNA]</scope>
    <source>
        <strain evidence="5">ATCC 43644 / DSM 9630 / IS1B</strain>
    </source>
</reference>
<dbReference type="PROSITE" id="PS50989">
    <property type="entry name" value="COA_CT_CTER"/>
    <property type="match status" value="1"/>
</dbReference>
<dbReference type="InterPro" id="IPR011762">
    <property type="entry name" value="COA_CT_N"/>
</dbReference>
<keyword evidence="5" id="KW-1185">Reference proteome</keyword>
<dbReference type="PROSITE" id="PS50980">
    <property type="entry name" value="COA_CT_NTER"/>
    <property type="match status" value="1"/>
</dbReference>
<dbReference type="AlphaFoldDB" id="E8QYX5"/>
<dbReference type="EMBL" id="CP002353">
    <property type="protein sequence ID" value="ADV62112.1"/>
    <property type="molecule type" value="Genomic_DNA"/>
</dbReference>
<dbReference type="RefSeq" id="WP_013564400.1">
    <property type="nucleotide sequence ID" value="NC_014962.1"/>
</dbReference>
<evidence type="ECO:0000313" key="4">
    <source>
        <dbReference type="EMBL" id="ADV62112.1"/>
    </source>
</evidence>
<dbReference type="GO" id="GO:0006552">
    <property type="term" value="P:L-leucine catabolic process"/>
    <property type="evidence" value="ECO:0007669"/>
    <property type="project" value="TreeGrafter"/>
</dbReference>
<dbReference type="InterPro" id="IPR034733">
    <property type="entry name" value="AcCoA_carboxyl_beta"/>
</dbReference>
<sequence>MSSASASAESSPPTPSAAASTNPIRAAAEAIAAQEAQIKLGGGLKAIERQHEKNRLTARERIQRLTDPGSRFLELGLWAGYGLYDEVGGAVSAGVVVGVGTVSARRVVIVANDATVKAGAFFPMTCKKVLRAQRVAYDNRLPMIYLVDSAGVFLPMQDEVFPDEDDFGRIFRNNAVLSAKGIPQFAAILGNCVAGGAYLPVLCDTLVMTDGSGLYLAGPALVKAAIGQEVSSEDLGGAKMHAAVSGTVDYREPDDPAALERLRKLVALLPPDPEPVQRRSAVPPPRRPIEELETIIKTGFAQQYDIRDALECLVDGDGFEEFRPEYGRTLVCGFAYLGGMPLGIVASQRLRIKPEGGGPLQFGGVIYADSAEKAARFVMEANQSRVPLLFLQDVNGFEVGREAERGGIIRSGAKLVNAVSNAQVPKLTVILNASFGAGHYALCGRAFDPRFLFALPQARYAVMGAAQASQTMLDVNVAALKRTGKEVSEADLETMRRDLAAKYDRETDIRYAAARLWIDAILDPRDLRETLILALDVATRHRVPVEPAWGVFQV</sequence>
<dbReference type="OrthoDB" id="9803706at2"/>
<dbReference type="eggNOG" id="COG4799">
    <property type="taxonomic scope" value="Bacteria"/>
</dbReference>
<accession>E8QYX5</accession>
<dbReference type="EC" id="6.4.1.4" evidence="4"/>
<evidence type="ECO:0000313" key="5">
    <source>
        <dbReference type="Proteomes" id="UP000008631"/>
    </source>
</evidence>
<dbReference type="InterPro" id="IPR011763">
    <property type="entry name" value="COA_CT_C"/>
</dbReference>
<dbReference type="STRING" id="575540.Isop_1527"/>
<dbReference type="KEGG" id="ipa:Isop_1527"/>
<dbReference type="Proteomes" id="UP000008631">
    <property type="component" value="Chromosome"/>
</dbReference>
<dbReference type="InParanoid" id="E8QYX5"/>
<dbReference type="GO" id="GO:0004485">
    <property type="term" value="F:methylcrotonoyl-CoA carboxylase activity"/>
    <property type="evidence" value="ECO:0007669"/>
    <property type="project" value="UniProtKB-EC"/>
</dbReference>
<dbReference type="GO" id="GO:1905202">
    <property type="term" value="C:methylcrotonoyl-CoA carboxylase complex"/>
    <property type="evidence" value="ECO:0007669"/>
    <property type="project" value="TreeGrafter"/>
</dbReference>
<dbReference type="InterPro" id="IPR045190">
    <property type="entry name" value="MCCB/AccD1-like"/>
</dbReference>
<organism evidence="4 5">
    <name type="scientific">Isosphaera pallida (strain ATCC 43644 / DSM 9630 / IS1B)</name>
    <dbReference type="NCBI Taxonomy" id="575540"/>
    <lineage>
        <taxon>Bacteria</taxon>
        <taxon>Pseudomonadati</taxon>
        <taxon>Planctomycetota</taxon>
        <taxon>Planctomycetia</taxon>
        <taxon>Isosphaerales</taxon>
        <taxon>Isosphaeraceae</taxon>
        <taxon>Isosphaera</taxon>
    </lineage>
</organism>
<feature type="domain" description="CoA carboxyltransferase N-terminal" evidence="2">
    <location>
        <begin position="24"/>
        <end position="281"/>
    </location>
</feature>
<evidence type="ECO:0000259" key="2">
    <source>
        <dbReference type="PROSITE" id="PS50980"/>
    </source>
</evidence>
<dbReference type="Pfam" id="PF01039">
    <property type="entry name" value="Carboxyl_trans"/>
    <property type="match status" value="1"/>
</dbReference>
<dbReference type="PANTHER" id="PTHR22855">
    <property type="entry name" value="ACETYL, PROPIONYL, PYRUVATE, AND GLUTACONYL CARBOXYLASE-RELATED"/>
    <property type="match status" value="1"/>
</dbReference>